<dbReference type="EMBL" id="FNNZ01000040">
    <property type="protein sequence ID" value="SDX59298.1"/>
    <property type="molecule type" value="Genomic_DNA"/>
</dbReference>
<dbReference type="Proteomes" id="UP000198816">
    <property type="component" value="Unassembled WGS sequence"/>
</dbReference>
<keyword evidence="2" id="KW-1185">Reference proteome</keyword>
<dbReference type="AlphaFoldDB" id="A0A1H3CZJ1"/>
<dbReference type="OrthoDB" id="176343at2"/>
<protein>
    <submittedName>
        <fullName evidence="1">Uncharacterized protein</fullName>
    </submittedName>
</protein>
<evidence type="ECO:0000313" key="1">
    <source>
        <dbReference type="EMBL" id="SDX59298.1"/>
    </source>
</evidence>
<dbReference type="RefSeq" id="WP_093038109.1">
    <property type="nucleotide sequence ID" value="NZ_FNNZ01000040.1"/>
</dbReference>
<organism evidence="1 2">
    <name type="scientific">Thiocapsa roseopersicina</name>
    <dbReference type="NCBI Taxonomy" id="1058"/>
    <lineage>
        <taxon>Bacteria</taxon>
        <taxon>Pseudomonadati</taxon>
        <taxon>Pseudomonadota</taxon>
        <taxon>Gammaproteobacteria</taxon>
        <taxon>Chromatiales</taxon>
        <taxon>Chromatiaceae</taxon>
        <taxon>Thiocapsa</taxon>
    </lineage>
</organism>
<sequence length="495" mass="54755">MTTNRRTFLIGTLATTLTSRRVAQAMETTAGAGPSAAIPHDALVALLLDSDRERLPEHLVQQIRAGLGYRELLVAIAEAAARAVSPYPVVGFKYHAFMMMHAVQRTAMQGRDEDRWPSLLWAADVLKVSQAKESRETGWRMDPVDMDRVPAPGQAEDAFVSAVERWDPEAADRAIVGLYRAVPQERLFDLLFRYAARDFRSIGHKAITAISCHRLLNTLGWSGAEPVLRSLTYAMQNHADEPNPAQSDLAADRPWRENLELAEDFPSDWRTGTPTPEAIPDLLVTFREGTAGDTARATAAAVRQGVDPQTLWTAIILAAGELLLRQPGIIAIHANTTAEALHQGYRRSGDDQTRRMLMLQAAAFMPLFRDRLGSGVRPLRIDELESEDPAAEPERQLGEIFDAIGIDRDAAARKALAYFQGNGEQAAFRDLARHYTVDRNLGYHDYKLIEAMIENAGHLDPPWQARYLAVSLYDLNGPGTPQNAAVVRARGLLRS</sequence>
<name>A0A1H3CZJ1_THIRO</name>
<reference evidence="2" key="1">
    <citation type="submission" date="2016-10" db="EMBL/GenBank/DDBJ databases">
        <authorList>
            <person name="Varghese N."/>
            <person name="Submissions S."/>
        </authorList>
    </citation>
    <scope>NUCLEOTIDE SEQUENCE [LARGE SCALE GENOMIC DNA]</scope>
    <source>
        <strain evidence="2">DSM 217</strain>
    </source>
</reference>
<proteinExistence type="predicted"/>
<gene>
    <name evidence="1" type="ORF">SAMN05421783_1402</name>
</gene>
<evidence type="ECO:0000313" key="2">
    <source>
        <dbReference type="Proteomes" id="UP000198816"/>
    </source>
</evidence>
<accession>A0A1H3CZJ1</accession>